<keyword evidence="2" id="KW-1185">Reference proteome</keyword>
<comment type="caution">
    <text evidence="1">The sequence shown here is derived from an EMBL/GenBank/DDBJ whole genome shotgun (WGS) entry which is preliminary data.</text>
</comment>
<protein>
    <submittedName>
        <fullName evidence="1">Cytoplasmic protein</fullName>
    </submittedName>
</protein>
<evidence type="ECO:0000313" key="2">
    <source>
        <dbReference type="Proteomes" id="UP000018877"/>
    </source>
</evidence>
<evidence type="ECO:0000313" key="1">
    <source>
        <dbReference type="EMBL" id="ETI70727.1"/>
    </source>
</evidence>
<gene>
    <name evidence="1" type="ORF">BAVI_00910</name>
</gene>
<reference evidence="1 2" key="1">
    <citation type="journal article" date="2014" name="Environ. Microbiol.">
        <title>The nitrate-ammonifying and nosZ-carrying bacterium Bacillus vireti is a potent source and sink for nitric and nitrous oxide under high nitrate conditions.</title>
        <authorList>
            <person name="Mania D."/>
            <person name="Heylen K."/>
            <person name="van Spanning R.J."/>
            <person name="Frostegard A."/>
        </authorList>
    </citation>
    <scope>NUCLEOTIDE SEQUENCE [LARGE SCALE GENOMIC DNA]</scope>
    <source>
        <strain evidence="1 2">LMG 21834</strain>
    </source>
</reference>
<name>A0AB94IUP5_9BACI</name>
<dbReference type="AlphaFoldDB" id="A0AB94IUP5"/>
<organism evidence="1 2">
    <name type="scientific">Neobacillus vireti LMG 21834</name>
    <dbReference type="NCBI Taxonomy" id="1131730"/>
    <lineage>
        <taxon>Bacteria</taxon>
        <taxon>Bacillati</taxon>
        <taxon>Bacillota</taxon>
        <taxon>Bacilli</taxon>
        <taxon>Bacillales</taxon>
        <taxon>Bacillaceae</taxon>
        <taxon>Neobacillus</taxon>
    </lineage>
</organism>
<dbReference type="Proteomes" id="UP000018877">
    <property type="component" value="Unassembled WGS sequence"/>
</dbReference>
<sequence length="76" mass="8493">MKYNDSALIVEKLDVAPYMGAWIEIRCWRSGGQIDVVAPYMGAWIEIVSTVNTFRPGTVAPYMGAWIEIALRPSDT</sequence>
<dbReference type="EMBL" id="ALAN01000009">
    <property type="protein sequence ID" value="ETI70727.1"/>
    <property type="molecule type" value="Genomic_DNA"/>
</dbReference>
<accession>A0AB94IUP5</accession>
<proteinExistence type="predicted"/>